<organism evidence="1">
    <name type="scientific">Anguilla anguilla</name>
    <name type="common">European freshwater eel</name>
    <name type="synonym">Muraena anguilla</name>
    <dbReference type="NCBI Taxonomy" id="7936"/>
    <lineage>
        <taxon>Eukaryota</taxon>
        <taxon>Metazoa</taxon>
        <taxon>Chordata</taxon>
        <taxon>Craniata</taxon>
        <taxon>Vertebrata</taxon>
        <taxon>Euteleostomi</taxon>
        <taxon>Actinopterygii</taxon>
        <taxon>Neopterygii</taxon>
        <taxon>Teleostei</taxon>
        <taxon>Anguilliformes</taxon>
        <taxon>Anguillidae</taxon>
        <taxon>Anguilla</taxon>
    </lineage>
</organism>
<reference evidence="1" key="1">
    <citation type="submission" date="2014-11" db="EMBL/GenBank/DDBJ databases">
        <authorList>
            <person name="Amaro Gonzalez C."/>
        </authorList>
    </citation>
    <scope>NUCLEOTIDE SEQUENCE</scope>
</reference>
<proteinExistence type="predicted"/>
<protein>
    <submittedName>
        <fullName evidence="1">Uncharacterized protein</fullName>
    </submittedName>
</protein>
<name>A0A0E9QJ38_ANGAN</name>
<dbReference type="EMBL" id="GBXM01092227">
    <property type="protein sequence ID" value="JAH16350.1"/>
    <property type="molecule type" value="Transcribed_RNA"/>
</dbReference>
<reference evidence="1" key="2">
    <citation type="journal article" date="2015" name="Fish Shellfish Immunol.">
        <title>Early steps in the European eel (Anguilla anguilla)-Vibrio vulnificus interaction in the gills: Role of the RtxA13 toxin.</title>
        <authorList>
            <person name="Callol A."/>
            <person name="Pajuelo D."/>
            <person name="Ebbesson L."/>
            <person name="Teles M."/>
            <person name="MacKenzie S."/>
            <person name="Amaro C."/>
        </authorList>
    </citation>
    <scope>NUCLEOTIDE SEQUENCE</scope>
</reference>
<accession>A0A0E9QJ38</accession>
<evidence type="ECO:0000313" key="1">
    <source>
        <dbReference type="EMBL" id="JAH16350.1"/>
    </source>
</evidence>
<sequence length="10" mass="1125">MNAARVTFCL</sequence>